<feature type="compositionally biased region" description="Polar residues" evidence="1">
    <location>
        <begin position="255"/>
        <end position="264"/>
    </location>
</feature>
<feature type="compositionally biased region" description="Low complexity" evidence="1">
    <location>
        <begin position="285"/>
        <end position="299"/>
    </location>
</feature>
<feature type="compositionally biased region" description="Acidic residues" evidence="1">
    <location>
        <begin position="499"/>
        <end position="521"/>
    </location>
</feature>
<dbReference type="EMBL" id="JAFIRN010000017">
    <property type="protein sequence ID" value="KAG5832184.1"/>
    <property type="molecule type" value="Genomic_DNA"/>
</dbReference>
<proteinExistence type="predicted"/>
<feature type="compositionally biased region" description="Polar residues" evidence="1">
    <location>
        <begin position="621"/>
        <end position="631"/>
    </location>
</feature>
<feature type="region of interest" description="Disordered" evidence="1">
    <location>
        <begin position="46"/>
        <end position="68"/>
    </location>
</feature>
<feature type="compositionally biased region" description="Low complexity" evidence="1">
    <location>
        <begin position="605"/>
        <end position="615"/>
    </location>
</feature>
<feature type="region of interest" description="Disordered" evidence="1">
    <location>
        <begin position="230"/>
        <end position="547"/>
    </location>
</feature>
<accession>A0A9D3RJ05</accession>
<feature type="compositionally biased region" description="Polar residues" evidence="1">
    <location>
        <begin position="131"/>
        <end position="154"/>
    </location>
</feature>
<keyword evidence="3" id="KW-1185">Reference proteome</keyword>
<feature type="compositionally biased region" description="Pro residues" evidence="1">
    <location>
        <begin position="676"/>
        <end position="689"/>
    </location>
</feature>
<dbReference type="Proteomes" id="UP001044222">
    <property type="component" value="Chromosome 17"/>
</dbReference>
<dbReference type="PANTHER" id="PTHR24417:SF8">
    <property type="entry name" value="SERINE_THREONINE-PROTEIN KINASE LMTK2"/>
    <property type="match status" value="1"/>
</dbReference>
<gene>
    <name evidence="2" type="ORF">ANANG_G00288410</name>
</gene>
<dbReference type="GO" id="GO:0004672">
    <property type="term" value="F:protein kinase activity"/>
    <property type="evidence" value="ECO:0007669"/>
    <property type="project" value="TreeGrafter"/>
</dbReference>
<name>A0A9D3RJ05_ANGAN</name>
<sequence>MGNSSSFGGVMDLRLLGEAEGQDTAGGHLLDLPNLSDDFLFPQAGNLAREGGNWGQRKDAPVADSDCVSDPDLRVISMEYSEVATSDEVESASDPALARVEPPNFPTPLLLPSMKTETLVPSGMPDAGGDNPSSLFSNRTSSPDAECTLLSSSEPRTDLVLHPTSQHLEDTAWPVSNHQPPLLSPCANTDTLCDDAKNLDDWTEPPALIPDPLLEQTGQEALPDDRGLASATKVEGSVETPDSVESLNVHHLQPPSRTTDSGYDTENLESPEWGSQPVDQEEAGPESVEPSPVAPEVIVLEAESTLDAEEGMSTSSPAPMEEPLALGNQSHRDSAYFSDNESEPEKRLEENGTGDPTGSMPWQMDDSRPSGETSDVLAPSKVGEDNTGCPEPQGEVPLEPEKPCSWNSVPELVLTPADSAQGGAGSVSSCEETGEQSKLGGGEEPHPAGRAGPPSPSLPEVHEGAFHAKLVRTHAGAGPGPRLRERDVEGRYLVAGGDGAEDGSEADEEDENSEDSDDEDMQAYRLHSSASDSDDEPLPPAPVVIMDTSHAHSLRSLLKAATPSSAAADAHSLPRKKAVSFFDDVTLYLFDQEIPTKDLGDHFSESSSQVSEFGSPAPPSSLLNRLTNSESSTDEEGGTFEWDDDFPSPESSFISKATGDVDKSKAPPAVASQYFSPPPPDHAPEPSWPRPSTFSRFSISPASIANFSLTHLTDSDMEQGSSDGEKE</sequence>
<dbReference type="PANTHER" id="PTHR24417">
    <property type="entry name" value="SERINE/THREONINE-PROTEIN KINASE LMTK1"/>
    <property type="match status" value="1"/>
</dbReference>
<organism evidence="2 3">
    <name type="scientific">Anguilla anguilla</name>
    <name type="common">European freshwater eel</name>
    <name type="synonym">Muraena anguilla</name>
    <dbReference type="NCBI Taxonomy" id="7936"/>
    <lineage>
        <taxon>Eukaryota</taxon>
        <taxon>Metazoa</taxon>
        <taxon>Chordata</taxon>
        <taxon>Craniata</taxon>
        <taxon>Vertebrata</taxon>
        <taxon>Euteleostomi</taxon>
        <taxon>Actinopterygii</taxon>
        <taxon>Neopterygii</taxon>
        <taxon>Teleostei</taxon>
        <taxon>Anguilliformes</taxon>
        <taxon>Anguillidae</taxon>
        <taxon>Anguilla</taxon>
    </lineage>
</organism>
<feature type="region of interest" description="Disordered" evidence="1">
    <location>
        <begin position="597"/>
        <end position="695"/>
    </location>
</feature>
<protein>
    <submittedName>
        <fullName evidence="2">Uncharacterized protein</fullName>
    </submittedName>
</protein>
<feature type="region of interest" description="Disordered" evidence="1">
    <location>
        <begin position="122"/>
        <end position="156"/>
    </location>
</feature>
<evidence type="ECO:0000256" key="1">
    <source>
        <dbReference type="SAM" id="MobiDB-lite"/>
    </source>
</evidence>
<evidence type="ECO:0000313" key="3">
    <source>
        <dbReference type="Proteomes" id="UP001044222"/>
    </source>
</evidence>
<comment type="caution">
    <text evidence="2">The sequence shown here is derived from an EMBL/GenBank/DDBJ whole genome shotgun (WGS) entry which is preliminary data.</text>
</comment>
<dbReference type="AlphaFoldDB" id="A0A9D3RJ05"/>
<evidence type="ECO:0000313" key="2">
    <source>
        <dbReference type="EMBL" id="KAG5832184.1"/>
    </source>
</evidence>
<feature type="compositionally biased region" description="Acidic residues" evidence="1">
    <location>
        <begin position="632"/>
        <end position="647"/>
    </location>
</feature>
<reference evidence="2" key="1">
    <citation type="submission" date="2021-01" db="EMBL/GenBank/DDBJ databases">
        <title>A chromosome-scale assembly of European eel, Anguilla anguilla.</title>
        <authorList>
            <person name="Henkel C."/>
            <person name="Jong-Raadsen S.A."/>
            <person name="Dufour S."/>
            <person name="Weltzien F.-A."/>
            <person name="Palstra A.P."/>
            <person name="Pelster B."/>
            <person name="Spaink H.P."/>
            <person name="Van Den Thillart G.E."/>
            <person name="Jansen H."/>
            <person name="Zahm M."/>
            <person name="Klopp C."/>
            <person name="Cedric C."/>
            <person name="Louis A."/>
            <person name="Berthelot C."/>
            <person name="Parey E."/>
            <person name="Roest Crollius H."/>
            <person name="Montfort J."/>
            <person name="Robinson-Rechavi M."/>
            <person name="Bucao C."/>
            <person name="Bouchez O."/>
            <person name="Gislard M."/>
            <person name="Lluch J."/>
            <person name="Milhes M."/>
            <person name="Lampietro C."/>
            <person name="Lopez Roques C."/>
            <person name="Donnadieu C."/>
            <person name="Braasch I."/>
            <person name="Desvignes T."/>
            <person name="Postlethwait J."/>
            <person name="Bobe J."/>
            <person name="Guiguen Y."/>
            <person name="Dirks R."/>
        </authorList>
    </citation>
    <scope>NUCLEOTIDE SEQUENCE</scope>
    <source>
        <strain evidence="2">Tag_6206</strain>
        <tissue evidence="2">Liver</tissue>
    </source>
</reference>